<keyword evidence="2" id="KW-1185">Reference proteome</keyword>
<accession>A0ABU6K6W5</accession>
<reference evidence="1 2" key="1">
    <citation type="submission" date="2024-01" db="EMBL/GenBank/DDBJ databases">
        <title>Uliginosibacterium soil sp. nov.</title>
        <authorList>
            <person name="Lv Y."/>
        </authorList>
    </citation>
    <scope>NUCLEOTIDE SEQUENCE [LARGE SCALE GENOMIC DNA]</scope>
    <source>
        <strain evidence="1 2">H3</strain>
    </source>
</reference>
<sequence length="354" mass="38553">MSAPMLASTSILCVIPGLIWPATGVADALSPYDLPGLSALLARVEEHIAPPCPLDAWLAEQFGLTGELPFAALRLAGDGIAMPDSDALWVCADPVSLRFARQHLLLDAPETLALQADEMDSLLRDLNTTFADIGEFSRTSPEHAYLMLKPEHADKLPVTLAPLADVDSRPVAQFQAKGEHAAWWSKLNNELQVFCHNHPVNTAREARRAPALNALWLWGLGSLPPTLASPHPQMAARQGTPNAIFNGLSRLAHCKPAAFDARQPAAWSLIDDLHAPAQQRDTGAWSNALQKLDAEVFVPLVHQLRSGRLHHLRIVAPGDTALTRLDISPTPRWKFWQRGASKAQLIARLGRPAE</sequence>
<name>A0ABU6K6W5_9RHOO</name>
<evidence type="ECO:0008006" key="3">
    <source>
        <dbReference type="Google" id="ProtNLM"/>
    </source>
</evidence>
<dbReference type="PIRSF" id="PIRSF015283">
    <property type="entry name" value="Regulatory_RpfE"/>
    <property type="match status" value="1"/>
</dbReference>
<proteinExistence type="predicted"/>
<dbReference type="EMBL" id="JAYXHS010000004">
    <property type="protein sequence ID" value="MEC5387639.1"/>
    <property type="molecule type" value="Genomic_DNA"/>
</dbReference>
<gene>
    <name evidence="1" type="ORF">VVD49_18040</name>
</gene>
<organism evidence="1 2">
    <name type="scientific">Uliginosibacterium silvisoli</name>
    <dbReference type="NCBI Taxonomy" id="3114758"/>
    <lineage>
        <taxon>Bacteria</taxon>
        <taxon>Pseudomonadati</taxon>
        <taxon>Pseudomonadota</taxon>
        <taxon>Betaproteobacteria</taxon>
        <taxon>Rhodocyclales</taxon>
        <taxon>Zoogloeaceae</taxon>
        <taxon>Uliginosibacterium</taxon>
    </lineage>
</organism>
<evidence type="ECO:0000313" key="2">
    <source>
        <dbReference type="Proteomes" id="UP001331561"/>
    </source>
</evidence>
<comment type="caution">
    <text evidence="1">The sequence shown here is derived from an EMBL/GenBank/DDBJ whole genome shotgun (WGS) entry which is preliminary data.</text>
</comment>
<protein>
    <recommendedName>
        <fullName evidence="3">Phosphoglycerate mutase</fullName>
    </recommendedName>
</protein>
<dbReference type="RefSeq" id="WP_327600616.1">
    <property type="nucleotide sequence ID" value="NZ_JAYXHS010000004.1"/>
</dbReference>
<evidence type="ECO:0000313" key="1">
    <source>
        <dbReference type="EMBL" id="MEC5387639.1"/>
    </source>
</evidence>
<dbReference type="Proteomes" id="UP001331561">
    <property type="component" value="Unassembled WGS sequence"/>
</dbReference>
<dbReference type="InterPro" id="IPR016631">
    <property type="entry name" value="Regulatory_RpfE"/>
</dbReference>